<dbReference type="FunFam" id="3.50.7.10:FF:000005">
    <property type="entry name" value="T-complex protein 1 subunit gamma"/>
    <property type="match status" value="1"/>
</dbReference>
<evidence type="ECO:0000256" key="2">
    <source>
        <dbReference type="ARBA" id="ARBA00008020"/>
    </source>
</evidence>
<dbReference type="InterPro" id="IPR027409">
    <property type="entry name" value="GroEL-like_apical_dom_sf"/>
</dbReference>
<evidence type="ECO:0000256" key="6">
    <source>
        <dbReference type="ARBA" id="ARBA00022840"/>
    </source>
</evidence>
<sequence length="543" mass="60012">MSAPVLVLNQNSKRESGRKVQLGNVNAAKTIADVIRTCLGPRSMLKMLMDPMGGIVMTNDGNAILREITVQHPAAKTMIEISRTQDEEVGDGTTSVIILAGEMMSAAEQFLEQNMHPTVIIAAYRKALDDMQSFLTELSVEIDVTKTEEMRKIVKSAIGTKFINKWAELACDMAIQSVSTVSMENASTGRREIDIKRYAKVEKVPGGTLEDSQVLDGVMLNKDITHPGMKRKIENPRILLLDCSLEYQKGESQTDMELSKDVDFEKVLQMEEDYIRRITAEIIAFKPDLVFTEKGISDLAQYFLSKANITAIRRVRKSDNNRIARACGGTVCSRTDEIREEDIGKGAGLFEIKKFGDEYFTFITKCQDPKACTILLRGASKDILMEVERNLQDAMQVARNVMINPRLVPGGGAVEMAVAQKMKEKSKSMTGVEQWPYRAVAEALEVIPRTLIQNCGASTIRTLTALRAKHATDGNTTWGVNGEAGEIVDMKKLDIWEPLSVKQQTYKTAMETAMLLLRIDDIVSGSKKAEGKEGTGNAAPTAQ</sequence>
<dbReference type="PROSITE" id="PS00995">
    <property type="entry name" value="TCP1_3"/>
    <property type="match status" value="1"/>
</dbReference>
<evidence type="ECO:0000256" key="3">
    <source>
        <dbReference type="ARBA" id="ARBA00017187"/>
    </source>
</evidence>
<dbReference type="GO" id="GO:0005524">
    <property type="term" value="F:ATP binding"/>
    <property type="evidence" value="ECO:0007669"/>
    <property type="project" value="UniProtKB-KW"/>
</dbReference>
<evidence type="ECO:0000256" key="10">
    <source>
        <dbReference type="RuleBase" id="RU004191"/>
    </source>
</evidence>
<gene>
    <name evidence="11" type="primary">Cct3</name>
</gene>
<dbReference type="SUPFAM" id="SSF54849">
    <property type="entry name" value="GroEL-intermediate domain like"/>
    <property type="match status" value="1"/>
</dbReference>
<name>A0A6F9D868_9ASCI</name>
<keyword evidence="6 9" id="KW-0067">ATP-binding</keyword>
<dbReference type="Pfam" id="PF00118">
    <property type="entry name" value="Cpn60_TCP1"/>
    <property type="match status" value="1"/>
</dbReference>
<proteinExistence type="evidence at transcript level"/>
<dbReference type="GO" id="GO:0005832">
    <property type="term" value="C:chaperonin-containing T-complex"/>
    <property type="evidence" value="ECO:0007669"/>
    <property type="project" value="UniProtKB-ARBA"/>
</dbReference>
<evidence type="ECO:0000256" key="7">
    <source>
        <dbReference type="ARBA" id="ARBA00023186"/>
    </source>
</evidence>
<comment type="catalytic activity">
    <reaction evidence="8">
        <text>ATP + H2O = ADP + phosphate + H(+)</text>
        <dbReference type="Rhea" id="RHEA:13065"/>
        <dbReference type="ChEBI" id="CHEBI:15377"/>
        <dbReference type="ChEBI" id="CHEBI:15378"/>
        <dbReference type="ChEBI" id="CHEBI:30616"/>
        <dbReference type="ChEBI" id="CHEBI:43474"/>
        <dbReference type="ChEBI" id="CHEBI:456216"/>
    </reaction>
</comment>
<dbReference type="InterPro" id="IPR054827">
    <property type="entry name" value="thermosome_alpha"/>
</dbReference>
<dbReference type="PROSITE" id="PS00751">
    <property type="entry name" value="TCP1_2"/>
    <property type="match status" value="1"/>
</dbReference>
<evidence type="ECO:0000256" key="4">
    <source>
        <dbReference type="ARBA" id="ARBA00022490"/>
    </source>
</evidence>
<dbReference type="CDD" id="cd03337">
    <property type="entry name" value="TCP1_gamma"/>
    <property type="match status" value="1"/>
</dbReference>
<keyword evidence="4" id="KW-0963">Cytoplasm</keyword>
<dbReference type="GO" id="GO:0140662">
    <property type="term" value="F:ATP-dependent protein folding chaperone"/>
    <property type="evidence" value="ECO:0007669"/>
    <property type="project" value="InterPro"/>
</dbReference>
<dbReference type="InterPro" id="IPR027410">
    <property type="entry name" value="TCP-1-like_intermed_sf"/>
</dbReference>
<dbReference type="InterPro" id="IPR017998">
    <property type="entry name" value="Chaperone_TCP-1"/>
</dbReference>
<dbReference type="Gene3D" id="1.10.560.10">
    <property type="entry name" value="GroEL-like equatorial domain"/>
    <property type="match status" value="1"/>
</dbReference>
<dbReference type="PRINTS" id="PR00304">
    <property type="entry name" value="TCOMPLEXTCP1"/>
</dbReference>
<dbReference type="AlphaFoldDB" id="A0A6F9D868"/>
<dbReference type="FunFam" id="1.10.560.10:FF:000073">
    <property type="entry name" value="T-complex protein 1 subunit gamma"/>
    <property type="match status" value="1"/>
</dbReference>
<dbReference type="EMBL" id="LR783730">
    <property type="protein sequence ID" value="CAB3228971.1"/>
    <property type="molecule type" value="mRNA"/>
</dbReference>
<comment type="similarity">
    <text evidence="2 9">Belongs to the TCP-1 chaperonin family.</text>
</comment>
<dbReference type="FunFam" id="1.10.560.10:FF:000069">
    <property type="entry name" value="T-complex protein 1 subunit gamma"/>
    <property type="match status" value="1"/>
</dbReference>
<reference evidence="11" key="1">
    <citation type="submission" date="2020-04" db="EMBL/GenBank/DDBJ databases">
        <authorList>
            <person name="Neveu A P."/>
        </authorList>
    </citation>
    <scope>NUCLEOTIDE SEQUENCE</scope>
    <source>
        <tissue evidence="11">Whole embryo</tissue>
    </source>
</reference>
<evidence type="ECO:0000256" key="5">
    <source>
        <dbReference type="ARBA" id="ARBA00022741"/>
    </source>
</evidence>
<dbReference type="SUPFAM" id="SSF48592">
    <property type="entry name" value="GroEL equatorial domain-like"/>
    <property type="match status" value="1"/>
</dbReference>
<evidence type="ECO:0000256" key="8">
    <source>
        <dbReference type="ARBA" id="ARBA00049360"/>
    </source>
</evidence>
<organism evidence="11">
    <name type="scientific">Phallusia mammillata</name>
    <dbReference type="NCBI Taxonomy" id="59560"/>
    <lineage>
        <taxon>Eukaryota</taxon>
        <taxon>Metazoa</taxon>
        <taxon>Chordata</taxon>
        <taxon>Tunicata</taxon>
        <taxon>Ascidiacea</taxon>
        <taxon>Phlebobranchia</taxon>
        <taxon>Ascidiidae</taxon>
        <taxon>Phallusia</taxon>
    </lineage>
</organism>
<dbReference type="InterPro" id="IPR002423">
    <property type="entry name" value="Cpn60/GroEL/TCP-1"/>
</dbReference>
<dbReference type="Gene3D" id="3.30.260.10">
    <property type="entry name" value="TCP-1-like chaperonin intermediate domain"/>
    <property type="match status" value="1"/>
</dbReference>
<evidence type="ECO:0000256" key="1">
    <source>
        <dbReference type="ARBA" id="ARBA00004496"/>
    </source>
</evidence>
<dbReference type="NCBIfam" id="NF041083">
    <property type="entry name" value="thermosome_beta"/>
    <property type="match status" value="1"/>
</dbReference>
<dbReference type="InterPro" id="IPR012719">
    <property type="entry name" value="Chap_CCT_gamma"/>
</dbReference>
<dbReference type="PANTHER" id="PTHR11353">
    <property type="entry name" value="CHAPERONIN"/>
    <property type="match status" value="1"/>
</dbReference>
<dbReference type="GO" id="GO:0051082">
    <property type="term" value="F:unfolded protein binding"/>
    <property type="evidence" value="ECO:0007669"/>
    <property type="project" value="InterPro"/>
</dbReference>
<dbReference type="PROSITE" id="PS00750">
    <property type="entry name" value="TCP1_1"/>
    <property type="match status" value="1"/>
</dbReference>
<keyword evidence="7 9" id="KW-0143">Chaperone</keyword>
<accession>A0A6F9D868</accession>
<dbReference type="SUPFAM" id="SSF52029">
    <property type="entry name" value="GroEL apical domain-like"/>
    <property type="match status" value="1"/>
</dbReference>
<dbReference type="NCBIfam" id="TIGR02344">
    <property type="entry name" value="chap_CCT_gamma"/>
    <property type="match status" value="1"/>
</dbReference>
<evidence type="ECO:0000256" key="9">
    <source>
        <dbReference type="RuleBase" id="RU004187"/>
    </source>
</evidence>
<dbReference type="NCBIfam" id="NF041082">
    <property type="entry name" value="thermosome_alpha"/>
    <property type="match status" value="1"/>
</dbReference>
<dbReference type="InterPro" id="IPR002194">
    <property type="entry name" value="Chaperonin_TCP-1_CS"/>
</dbReference>
<protein>
    <recommendedName>
        <fullName evidence="3 10">T-complex protein 1 subunit gamma</fullName>
    </recommendedName>
</protein>
<dbReference type="Gene3D" id="3.50.7.10">
    <property type="entry name" value="GroEL"/>
    <property type="match status" value="1"/>
</dbReference>
<dbReference type="GO" id="GO:0016887">
    <property type="term" value="F:ATP hydrolysis activity"/>
    <property type="evidence" value="ECO:0007669"/>
    <property type="project" value="InterPro"/>
</dbReference>
<dbReference type="InterPro" id="IPR053374">
    <property type="entry name" value="TCP-1_chaperonin"/>
</dbReference>
<evidence type="ECO:0000313" key="11">
    <source>
        <dbReference type="EMBL" id="CAB3228971.1"/>
    </source>
</evidence>
<comment type="subcellular location">
    <subcellularLocation>
        <location evidence="1">Cytoplasm</location>
    </subcellularLocation>
</comment>
<keyword evidence="5 9" id="KW-0547">Nucleotide-binding</keyword>
<dbReference type="InterPro" id="IPR027413">
    <property type="entry name" value="GROEL-like_equatorial_sf"/>
</dbReference>